<dbReference type="Gene3D" id="1.10.510.10">
    <property type="entry name" value="Transferase(Phosphotransferase) domain 1"/>
    <property type="match status" value="1"/>
</dbReference>
<dbReference type="PANTHER" id="PTHR46008:SF62">
    <property type="entry name" value="PROTEIN KINASE DOMAIN-CONTAINING PROTEIN"/>
    <property type="match status" value="1"/>
</dbReference>
<evidence type="ECO:0000313" key="3">
    <source>
        <dbReference type="EMBL" id="PHT70194.1"/>
    </source>
</evidence>
<dbReference type="STRING" id="4072.A0A2G2YKD3"/>
<dbReference type="GO" id="GO:0005524">
    <property type="term" value="F:ATP binding"/>
    <property type="evidence" value="ECO:0007669"/>
    <property type="project" value="UniProtKB-KW"/>
</dbReference>
<sequence>MSFGVVLDEIITGLKAGDFARAQDEINLAVLTINNIGKGNLDEIIDPFIKLHMDEWTLSSIHKVEELAFRCLAFHRDMRPSMMEMAIELEQLRLSKWANSEDNITPTSEGS</sequence>
<evidence type="ECO:0000256" key="2">
    <source>
        <dbReference type="ARBA" id="ARBA00022840"/>
    </source>
</evidence>
<comment type="caution">
    <text evidence="3">The sequence shown here is derived from an EMBL/GenBank/DDBJ whole genome shotgun (WGS) entry which is preliminary data.</text>
</comment>
<dbReference type="Proteomes" id="UP000222542">
    <property type="component" value="Unassembled WGS sequence"/>
</dbReference>
<keyword evidence="4" id="KW-1185">Reference proteome</keyword>
<keyword evidence="1" id="KW-0547">Nucleotide-binding</keyword>
<name>A0A2G2YKD3_CAPAN</name>
<dbReference type="SUPFAM" id="SSF56112">
    <property type="entry name" value="Protein kinase-like (PK-like)"/>
    <property type="match status" value="1"/>
</dbReference>
<dbReference type="InterPro" id="IPR011009">
    <property type="entry name" value="Kinase-like_dom_sf"/>
</dbReference>
<dbReference type="Gramene" id="PHT70194">
    <property type="protein sequence ID" value="PHT70194"/>
    <property type="gene ID" value="T459_25298"/>
</dbReference>
<dbReference type="OMA" id="MEMAIEL"/>
<dbReference type="PANTHER" id="PTHR46008">
    <property type="entry name" value="LEAF RUST 10 DISEASE-RESISTANCE LOCUS RECEPTOR-LIKE PROTEIN KINASE-LIKE 1.4"/>
    <property type="match status" value="1"/>
</dbReference>
<dbReference type="EMBL" id="AYRZ02000010">
    <property type="protein sequence ID" value="PHT70194.1"/>
    <property type="molecule type" value="Genomic_DNA"/>
</dbReference>
<evidence type="ECO:0000256" key="1">
    <source>
        <dbReference type="ARBA" id="ARBA00022741"/>
    </source>
</evidence>
<gene>
    <name evidence="3" type="ORF">T459_25298</name>
</gene>
<reference evidence="3 4" key="2">
    <citation type="journal article" date="2017" name="Genome Biol.">
        <title>New reference genome sequences of hot pepper reveal the massive evolution of plant disease-resistance genes by retroduplication.</title>
        <authorList>
            <person name="Kim S."/>
            <person name="Park J."/>
            <person name="Yeom S.I."/>
            <person name="Kim Y.M."/>
            <person name="Seo E."/>
            <person name="Kim K.T."/>
            <person name="Kim M.S."/>
            <person name="Lee J.M."/>
            <person name="Cheong K."/>
            <person name="Shin H.S."/>
            <person name="Kim S.B."/>
            <person name="Han K."/>
            <person name="Lee J."/>
            <person name="Park M."/>
            <person name="Lee H.A."/>
            <person name="Lee H.Y."/>
            <person name="Lee Y."/>
            <person name="Oh S."/>
            <person name="Lee J.H."/>
            <person name="Choi E."/>
            <person name="Choi E."/>
            <person name="Lee S.E."/>
            <person name="Jeon J."/>
            <person name="Kim H."/>
            <person name="Choi G."/>
            <person name="Song H."/>
            <person name="Lee J."/>
            <person name="Lee S.C."/>
            <person name="Kwon J.K."/>
            <person name="Lee H.Y."/>
            <person name="Koo N."/>
            <person name="Hong Y."/>
            <person name="Kim R.W."/>
            <person name="Kang W.H."/>
            <person name="Huh J.H."/>
            <person name="Kang B.C."/>
            <person name="Yang T.J."/>
            <person name="Lee Y.H."/>
            <person name="Bennetzen J.L."/>
            <person name="Choi D."/>
        </authorList>
    </citation>
    <scope>NUCLEOTIDE SEQUENCE [LARGE SCALE GENOMIC DNA]</scope>
    <source>
        <strain evidence="4">cv. CM334</strain>
    </source>
</reference>
<evidence type="ECO:0008006" key="5">
    <source>
        <dbReference type="Google" id="ProtNLM"/>
    </source>
</evidence>
<proteinExistence type="predicted"/>
<protein>
    <recommendedName>
        <fullName evidence="5">Wall-associated receptor kinase-like 16</fullName>
    </recommendedName>
</protein>
<accession>A0A2G2YKD3</accession>
<keyword evidence="2" id="KW-0067">ATP-binding</keyword>
<dbReference type="AlphaFoldDB" id="A0A2G2YKD3"/>
<evidence type="ECO:0000313" key="4">
    <source>
        <dbReference type="Proteomes" id="UP000222542"/>
    </source>
</evidence>
<reference evidence="3 4" key="1">
    <citation type="journal article" date="2014" name="Nat. Genet.">
        <title>Genome sequence of the hot pepper provides insights into the evolution of pungency in Capsicum species.</title>
        <authorList>
            <person name="Kim S."/>
            <person name="Park M."/>
            <person name="Yeom S.I."/>
            <person name="Kim Y.M."/>
            <person name="Lee J.M."/>
            <person name="Lee H.A."/>
            <person name="Seo E."/>
            <person name="Choi J."/>
            <person name="Cheong K."/>
            <person name="Kim K.T."/>
            <person name="Jung K."/>
            <person name="Lee G.W."/>
            <person name="Oh S.K."/>
            <person name="Bae C."/>
            <person name="Kim S.B."/>
            <person name="Lee H.Y."/>
            <person name="Kim S.Y."/>
            <person name="Kim M.S."/>
            <person name="Kang B.C."/>
            <person name="Jo Y.D."/>
            <person name="Yang H.B."/>
            <person name="Jeong H.J."/>
            <person name="Kang W.H."/>
            <person name="Kwon J.K."/>
            <person name="Shin C."/>
            <person name="Lim J.Y."/>
            <person name="Park J.H."/>
            <person name="Huh J.H."/>
            <person name="Kim J.S."/>
            <person name="Kim B.D."/>
            <person name="Cohen O."/>
            <person name="Paran I."/>
            <person name="Suh M.C."/>
            <person name="Lee S.B."/>
            <person name="Kim Y.K."/>
            <person name="Shin Y."/>
            <person name="Noh S.J."/>
            <person name="Park J."/>
            <person name="Seo Y.S."/>
            <person name="Kwon S.Y."/>
            <person name="Kim H.A."/>
            <person name="Park J.M."/>
            <person name="Kim H.J."/>
            <person name="Choi S.B."/>
            <person name="Bosland P.W."/>
            <person name="Reeves G."/>
            <person name="Jo S.H."/>
            <person name="Lee B.W."/>
            <person name="Cho H.T."/>
            <person name="Choi H.S."/>
            <person name="Lee M.S."/>
            <person name="Yu Y."/>
            <person name="Do Choi Y."/>
            <person name="Park B.S."/>
            <person name="van Deynze A."/>
            <person name="Ashrafi H."/>
            <person name="Hill T."/>
            <person name="Kim W.T."/>
            <person name="Pai H.S."/>
            <person name="Ahn H.K."/>
            <person name="Yeam I."/>
            <person name="Giovannoni J.J."/>
            <person name="Rose J.K."/>
            <person name="Sorensen I."/>
            <person name="Lee S.J."/>
            <person name="Kim R.W."/>
            <person name="Choi I.Y."/>
            <person name="Choi B.S."/>
            <person name="Lim J.S."/>
            <person name="Lee Y.H."/>
            <person name="Choi D."/>
        </authorList>
    </citation>
    <scope>NUCLEOTIDE SEQUENCE [LARGE SCALE GENOMIC DNA]</scope>
    <source>
        <strain evidence="4">cv. CM334</strain>
    </source>
</reference>
<organism evidence="3 4">
    <name type="scientific">Capsicum annuum</name>
    <name type="common">Capsicum pepper</name>
    <dbReference type="NCBI Taxonomy" id="4072"/>
    <lineage>
        <taxon>Eukaryota</taxon>
        <taxon>Viridiplantae</taxon>
        <taxon>Streptophyta</taxon>
        <taxon>Embryophyta</taxon>
        <taxon>Tracheophyta</taxon>
        <taxon>Spermatophyta</taxon>
        <taxon>Magnoliopsida</taxon>
        <taxon>eudicotyledons</taxon>
        <taxon>Gunneridae</taxon>
        <taxon>Pentapetalae</taxon>
        <taxon>asterids</taxon>
        <taxon>lamiids</taxon>
        <taxon>Solanales</taxon>
        <taxon>Solanaceae</taxon>
        <taxon>Solanoideae</taxon>
        <taxon>Capsiceae</taxon>
        <taxon>Capsicum</taxon>
    </lineage>
</organism>